<keyword evidence="2" id="KW-1185">Reference proteome</keyword>
<accession>A0A916RRY6</accession>
<dbReference type="EMBL" id="BMJB01000001">
    <property type="protein sequence ID" value="GGA67313.1"/>
    <property type="molecule type" value="Genomic_DNA"/>
</dbReference>
<proteinExistence type="predicted"/>
<protein>
    <submittedName>
        <fullName evidence="1">Uncharacterized protein</fullName>
    </submittedName>
</protein>
<evidence type="ECO:0000313" key="1">
    <source>
        <dbReference type="EMBL" id="GGA67313.1"/>
    </source>
</evidence>
<dbReference type="AlphaFoldDB" id="A0A916RRY6"/>
<reference evidence="1" key="2">
    <citation type="submission" date="2020-09" db="EMBL/GenBank/DDBJ databases">
        <authorList>
            <person name="Sun Q."/>
            <person name="Zhou Y."/>
        </authorList>
    </citation>
    <scope>NUCLEOTIDE SEQUENCE</scope>
    <source>
        <strain evidence="1">CGMCC 1.15447</strain>
    </source>
</reference>
<evidence type="ECO:0000313" key="2">
    <source>
        <dbReference type="Proteomes" id="UP000648801"/>
    </source>
</evidence>
<organism evidence="1 2">
    <name type="scientific">Edaphobacter acidisoli</name>
    <dbReference type="NCBI Taxonomy" id="2040573"/>
    <lineage>
        <taxon>Bacteria</taxon>
        <taxon>Pseudomonadati</taxon>
        <taxon>Acidobacteriota</taxon>
        <taxon>Terriglobia</taxon>
        <taxon>Terriglobales</taxon>
        <taxon>Acidobacteriaceae</taxon>
        <taxon>Edaphobacter</taxon>
    </lineage>
</organism>
<dbReference type="Proteomes" id="UP000648801">
    <property type="component" value="Unassembled WGS sequence"/>
</dbReference>
<sequence length="216" mass="22917">MARAGSLFYDNGYTGTGDLRAMAMLISQFAQMGATPIVKSSYDISTDDLERHNVILLGSSSENPAVAQIIPTGDFLFESVASTHDPWSDQIVNSRPRSGEQSKYATVHDPVTHGIEEDYALVTFQSGVTPEHQIAILGGIDTTGTEGAALLVTSTAGVEELSKALTQVNTVPQTGKGKAFQALVRVDVKKGYQVLDSHLVTIHAFGTTKPAVPTAP</sequence>
<reference evidence="1" key="1">
    <citation type="journal article" date="2014" name="Int. J. Syst. Evol. Microbiol.">
        <title>Complete genome sequence of Corynebacterium casei LMG S-19264T (=DSM 44701T), isolated from a smear-ripened cheese.</title>
        <authorList>
            <consortium name="US DOE Joint Genome Institute (JGI-PGF)"/>
            <person name="Walter F."/>
            <person name="Albersmeier A."/>
            <person name="Kalinowski J."/>
            <person name="Ruckert C."/>
        </authorList>
    </citation>
    <scope>NUCLEOTIDE SEQUENCE</scope>
    <source>
        <strain evidence="1">CGMCC 1.15447</strain>
    </source>
</reference>
<gene>
    <name evidence="1" type="ORF">GCM10011507_18560</name>
</gene>
<comment type="caution">
    <text evidence="1">The sequence shown here is derived from an EMBL/GenBank/DDBJ whole genome shotgun (WGS) entry which is preliminary data.</text>
</comment>
<name>A0A916RRY6_9BACT</name>